<proteinExistence type="predicted"/>
<gene>
    <name evidence="1" type="ORF">ES288_A11G217800v1</name>
</gene>
<sequence>MHIMSFCCMRLGRLVTEEFCGVLAQIWEFWRLIRKYQSSSGIATTLEYCLEFWLFIRQLFTGGLTKNQWQLIYKHLLLLVVYPC</sequence>
<dbReference type="AlphaFoldDB" id="A0A5D2EMA9"/>
<evidence type="ECO:0000313" key="2">
    <source>
        <dbReference type="Proteomes" id="UP000323506"/>
    </source>
</evidence>
<evidence type="ECO:0000313" key="1">
    <source>
        <dbReference type="EMBL" id="TYG94806.1"/>
    </source>
</evidence>
<keyword evidence="2" id="KW-1185">Reference proteome</keyword>
<dbReference type="EMBL" id="CM017698">
    <property type="protein sequence ID" value="TYG94806.1"/>
    <property type="molecule type" value="Genomic_DNA"/>
</dbReference>
<protein>
    <submittedName>
        <fullName evidence="1">Uncharacterized protein</fullName>
    </submittedName>
</protein>
<dbReference type="Proteomes" id="UP000323506">
    <property type="component" value="Chromosome A11"/>
</dbReference>
<organism evidence="1 2">
    <name type="scientific">Gossypium darwinii</name>
    <name type="common">Darwin's cotton</name>
    <name type="synonym">Gossypium barbadense var. darwinii</name>
    <dbReference type="NCBI Taxonomy" id="34276"/>
    <lineage>
        <taxon>Eukaryota</taxon>
        <taxon>Viridiplantae</taxon>
        <taxon>Streptophyta</taxon>
        <taxon>Embryophyta</taxon>
        <taxon>Tracheophyta</taxon>
        <taxon>Spermatophyta</taxon>
        <taxon>Magnoliopsida</taxon>
        <taxon>eudicotyledons</taxon>
        <taxon>Gunneridae</taxon>
        <taxon>Pentapetalae</taxon>
        <taxon>rosids</taxon>
        <taxon>malvids</taxon>
        <taxon>Malvales</taxon>
        <taxon>Malvaceae</taxon>
        <taxon>Malvoideae</taxon>
        <taxon>Gossypium</taxon>
    </lineage>
</organism>
<reference evidence="1 2" key="1">
    <citation type="submission" date="2019-06" db="EMBL/GenBank/DDBJ databases">
        <title>WGS assembly of Gossypium darwinii.</title>
        <authorList>
            <person name="Chen Z.J."/>
            <person name="Sreedasyam A."/>
            <person name="Ando A."/>
            <person name="Song Q."/>
            <person name="De L."/>
            <person name="Hulse-Kemp A."/>
            <person name="Ding M."/>
            <person name="Ye W."/>
            <person name="Kirkbride R."/>
            <person name="Jenkins J."/>
            <person name="Plott C."/>
            <person name="Lovell J."/>
            <person name="Lin Y.-M."/>
            <person name="Vaughn R."/>
            <person name="Liu B."/>
            <person name="Li W."/>
            <person name="Simpson S."/>
            <person name="Scheffler B."/>
            <person name="Saski C."/>
            <person name="Grover C."/>
            <person name="Hu G."/>
            <person name="Conover J."/>
            <person name="Carlson J."/>
            <person name="Shu S."/>
            <person name="Boston L."/>
            <person name="Williams M."/>
            <person name="Peterson D."/>
            <person name="Mcgee K."/>
            <person name="Jones D."/>
            <person name="Wendel J."/>
            <person name="Stelly D."/>
            <person name="Grimwood J."/>
            <person name="Schmutz J."/>
        </authorList>
    </citation>
    <scope>NUCLEOTIDE SEQUENCE [LARGE SCALE GENOMIC DNA]</scope>
    <source>
        <strain evidence="1">1808015.09</strain>
    </source>
</reference>
<accession>A0A5D2EMA9</accession>
<name>A0A5D2EMA9_GOSDA</name>